<keyword evidence="4" id="KW-0378">Hydrolase</keyword>
<keyword evidence="3" id="KW-0645">Protease</keyword>
<sequence>MSLGYELTAVDSLNTPDYDGILVVAYNASSDQSIPQNIRDVLGEAAALDNYFEEEITTHKINLPAKRLIYSPVGPLNPDYHDVRSFGEAARKGITRAVKAGFKTPLLVIGSYPTFSQVQLVTLLGALEGLYVNIQYREDCPNKHPKIKNLGVYASGVPSVDKLVKLAAALESGRIVARDIGGADPERMTPARVEEYVKESFKSDSNIKLQVISDEATLNKEYPLFAAVNRAASVIDRHKGRIIYLTYEGSKVNETLLIVGKGVTYDTGGADIKAGGIMAGMSRDKCGAAAVAGFMKVLSILKPPHLKVVGALSMVRNSVGENSYVSDEMITSRAGKRVRVGNTDAEGRMILADVLCYMKELAKNEINPHLFTIATLTGHAFRTVGPGYTIALDNGPARSKSFSPKLQKAGDVIGDMFEVSTIRREDFETHKGKVEGEDVVQALNTPSVQSRRGHQGPAAFLILAAGLDKHGLNSEQPLPFTHIDIAASSAIFVFPEIVPGAPILGLSSCYLNLDNV</sequence>
<name>R4WCJ9_RIPPE</name>
<accession>R4WCJ9</accession>
<dbReference type="GO" id="GO:0006508">
    <property type="term" value="P:proteolysis"/>
    <property type="evidence" value="ECO:0007669"/>
    <property type="project" value="UniProtKB-KW"/>
</dbReference>
<dbReference type="PANTHER" id="PTHR11963">
    <property type="entry name" value="LEUCINE AMINOPEPTIDASE-RELATED"/>
    <property type="match status" value="1"/>
</dbReference>
<dbReference type="CDD" id="cd00433">
    <property type="entry name" value="Peptidase_M17"/>
    <property type="match status" value="1"/>
</dbReference>
<dbReference type="PANTHER" id="PTHR11963:SF48">
    <property type="entry name" value="DIPEPTIDASE B, ISOFORM A"/>
    <property type="match status" value="1"/>
</dbReference>
<dbReference type="InterPro" id="IPR000819">
    <property type="entry name" value="Peptidase_M17_C"/>
</dbReference>
<dbReference type="GO" id="GO:0005737">
    <property type="term" value="C:cytoplasm"/>
    <property type="evidence" value="ECO:0007669"/>
    <property type="project" value="InterPro"/>
</dbReference>
<evidence type="ECO:0000256" key="4">
    <source>
        <dbReference type="ARBA" id="ARBA00022801"/>
    </source>
</evidence>
<dbReference type="InterPro" id="IPR011356">
    <property type="entry name" value="Leucine_aapep/pepB"/>
</dbReference>
<dbReference type="Pfam" id="PF00883">
    <property type="entry name" value="Peptidase_M17"/>
    <property type="match status" value="1"/>
</dbReference>
<evidence type="ECO:0000256" key="1">
    <source>
        <dbReference type="ARBA" id="ARBA00009528"/>
    </source>
</evidence>
<protein>
    <submittedName>
        <fullName evidence="6">Leucyl aminopeptidase, putative</fullName>
    </submittedName>
</protein>
<dbReference type="GO" id="GO:0070006">
    <property type="term" value="F:metalloaminopeptidase activity"/>
    <property type="evidence" value="ECO:0007669"/>
    <property type="project" value="InterPro"/>
</dbReference>
<proteinExistence type="evidence at transcript level"/>
<evidence type="ECO:0000259" key="5">
    <source>
        <dbReference type="PROSITE" id="PS00631"/>
    </source>
</evidence>
<dbReference type="PROSITE" id="PS00631">
    <property type="entry name" value="CYTOSOL_AP"/>
    <property type="match status" value="1"/>
</dbReference>
<dbReference type="SUPFAM" id="SSF53187">
    <property type="entry name" value="Zn-dependent exopeptidases"/>
    <property type="match status" value="1"/>
</dbReference>
<organism evidence="6">
    <name type="scientific">Riptortus pedestris</name>
    <name type="common">Bean bug</name>
    <dbReference type="NCBI Taxonomy" id="329032"/>
    <lineage>
        <taxon>Eukaryota</taxon>
        <taxon>Metazoa</taxon>
        <taxon>Ecdysozoa</taxon>
        <taxon>Arthropoda</taxon>
        <taxon>Hexapoda</taxon>
        <taxon>Insecta</taxon>
        <taxon>Pterygota</taxon>
        <taxon>Neoptera</taxon>
        <taxon>Paraneoptera</taxon>
        <taxon>Hemiptera</taxon>
        <taxon>Heteroptera</taxon>
        <taxon>Panheteroptera</taxon>
        <taxon>Pentatomomorpha</taxon>
        <taxon>Coreoidea</taxon>
        <taxon>Alydidae</taxon>
        <taxon>Riptortus</taxon>
    </lineage>
</organism>
<evidence type="ECO:0000313" key="6">
    <source>
        <dbReference type="EMBL" id="BAN20148.1"/>
    </source>
</evidence>
<dbReference type="Gene3D" id="3.40.630.10">
    <property type="entry name" value="Zn peptidases"/>
    <property type="match status" value="1"/>
</dbReference>
<dbReference type="GO" id="GO:0030145">
    <property type="term" value="F:manganese ion binding"/>
    <property type="evidence" value="ECO:0007669"/>
    <property type="project" value="InterPro"/>
</dbReference>
<feature type="domain" description="Cytosol aminopeptidase" evidence="5">
    <location>
        <begin position="342"/>
        <end position="349"/>
    </location>
</feature>
<dbReference type="AlphaFoldDB" id="R4WCJ9"/>
<reference evidence="6" key="1">
    <citation type="journal article" date="2013" name="PLoS ONE">
        <title>Gene expression in gut symbiotic organ of stinkbug affected by extracellular bacterial symbiont.</title>
        <authorList>
            <person name="Futahashi R."/>
            <person name="Tanaka K."/>
            <person name="Tanahashi M."/>
            <person name="Nikoh N."/>
            <person name="Kikuchi Y."/>
            <person name="Lee B.L."/>
            <person name="Fukatsu T."/>
        </authorList>
    </citation>
    <scope>NUCLEOTIDE SEQUENCE</scope>
    <source>
        <tissue evidence="6">Midgut</tissue>
    </source>
</reference>
<evidence type="ECO:0000256" key="2">
    <source>
        <dbReference type="ARBA" id="ARBA00022438"/>
    </source>
</evidence>
<dbReference type="EMBL" id="AK416933">
    <property type="protein sequence ID" value="BAN20148.1"/>
    <property type="molecule type" value="mRNA"/>
</dbReference>
<comment type="similarity">
    <text evidence="1">Belongs to the peptidase M17 family.</text>
</comment>
<evidence type="ECO:0000256" key="3">
    <source>
        <dbReference type="ARBA" id="ARBA00022670"/>
    </source>
</evidence>
<dbReference type="PRINTS" id="PR00481">
    <property type="entry name" value="LAMNOPPTDASE"/>
</dbReference>
<keyword evidence="2 6" id="KW-0031">Aminopeptidase</keyword>